<gene>
    <name evidence="1" type="ORF">LVIROSA_LOCUS34754</name>
</gene>
<evidence type="ECO:0000313" key="1">
    <source>
        <dbReference type="EMBL" id="CAH1449263.1"/>
    </source>
</evidence>
<name>A0AAU9PH60_9ASTR</name>
<dbReference type="Proteomes" id="UP001157418">
    <property type="component" value="Unassembled WGS sequence"/>
</dbReference>
<keyword evidence="2" id="KW-1185">Reference proteome</keyword>
<evidence type="ECO:0000313" key="2">
    <source>
        <dbReference type="Proteomes" id="UP001157418"/>
    </source>
</evidence>
<dbReference type="AlphaFoldDB" id="A0AAU9PH60"/>
<protein>
    <submittedName>
        <fullName evidence="1">Uncharacterized protein</fullName>
    </submittedName>
</protein>
<dbReference type="EMBL" id="CAKMRJ010005634">
    <property type="protein sequence ID" value="CAH1449263.1"/>
    <property type="molecule type" value="Genomic_DNA"/>
</dbReference>
<accession>A0AAU9PH60</accession>
<proteinExistence type="predicted"/>
<comment type="caution">
    <text evidence="1">The sequence shown here is derived from an EMBL/GenBank/DDBJ whole genome shotgun (WGS) entry which is preliminary data.</text>
</comment>
<organism evidence="1 2">
    <name type="scientific">Lactuca virosa</name>
    <dbReference type="NCBI Taxonomy" id="75947"/>
    <lineage>
        <taxon>Eukaryota</taxon>
        <taxon>Viridiplantae</taxon>
        <taxon>Streptophyta</taxon>
        <taxon>Embryophyta</taxon>
        <taxon>Tracheophyta</taxon>
        <taxon>Spermatophyta</taxon>
        <taxon>Magnoliopsida</taxon>
        <taxon>eudicotyledons</taxon>
        <taxon>Gunneridae</taxon>
        <taxon>Pentapetalae</taxon>
        <taxon>asterids</taxon>
        <taxon>campanulids</taxon>
        <taxon>Asterales</taxon>
        <taxon>Asteraceae</taxon>
        <taxon>Cichorioideae</taxon>
        <taxon>Cichorieae</taxon>
        <taxon>Lactucinae</taxon>
        <taxon>Lactuca</taxon>
    </lineage>
</organism>
<reference evidence="1 2" key="1">
    <citation type="submission" date="2022-01" db="EMBL/GenBank/DDBJ databases">
        <authorList>
            <person name="Xiong W."/>
            <person name="Schranz E."/>
        </authorList>
    </citation>
    <scope>NUCLEOTIDE SEQUENCE [LARGE SCALE GENOMIC DNA]</scope>
</reference>
<sequence length="171" mass="18005">MADEAVGEPSKTPHSPIRPMVSLETVNTLITPPPQKISLVSEVPPSGGPSPSLTTAAPSVTIHIPIPTLNSVTPPLFPNDDRPNPPISPSILLFFPSIGGLNNAGYNFLPPPIHTPNEQRQTTLITPPLNGMPPLTTPTNNTANGPSVAFQGQNHPPLVTEAMPAPPFMPY</sequence>